<dbReference type="PANTHER" id="PTHR33747:SF1">
    <property type="entry name" value="ADENYLATE CYCLASE-ASSOCIATED CAP C-TERMINAL DOMAIN-CONTAINING PROTEIN"/>
    <property type="match status" value="1"/>
</dbReference>
<reference evidence="1 2" key="1">
    <citation type="submission" date="2016-10" db="EMBL/GenBank/DDBJ databases">
        <title>Genome Sequence of Pseudomonas putida GM4FR.</title>
        <authorList>
            <person name="Poehlein A."/>
            <person name="Wemheuer F."/>
            <person name="Hollensteiner J."/>
            <person name="Wemheuer B."/>
        </authorList>
    </citation>
    <scope>NUCLEOTIDE SEQUENCE [LARGE SCALE GENOMIC DNA]</scope>
    <source>
        <strain evidence="1 2">GM4FR</strain>
    </source>
</reference>
<dbReference type="InterPro" id="IPR004027">
    <property type="entry name" value="SEC_C_motif"/>
</dbReference>
<accession>A0A1Q9QUJ4</accession>
<protein>
    <recommendedName>
        <fullName evidence="3">Preprotein translocase</fullName>
    </recommendedName>
</protein>
<dbReference type="OrthoDB" id="570299at2"/>
<evidence type="ECO:0008006" key="3">
    <source>
        <dbReference type="Google" id="ProtNLM"/>
    </source>
</evidence>
<dbReference type="Gene3D" id="3.10.450.50">
    <property type="match status" value="1"/>
</dbReference>
<dbReference type="SUPFAM" id="SSF103642">
    <property type="entry name" value="Sec-C motif"/>
    <property type="match status" value="1"/>
</dbReference>
<evidence type="ECO:0000313" key="2">
    <source>
        <dbReference type="Proteomes" id="UP000186736"/>
    </source>
</evidence>
<organism evidence="1 2">
    <name type="scientific">Pseudomonas putida</name>
    <name type="common">Arthrobacter siderocapsulatus</name>
    <dbReference type="NCBI Taxonomy" id="303"/>
    <lineage>
        <taxon>Bacteria</taxon>
        <taxon>Pseudomonadati</taxon>
        <taxon>Pseudomonadota</taxon>
        <taxon>Gammaproteobacteria</taxon>
        <taxon>Pseudomonadales</taxon>
        <taxon>Pseudomonadaceae</taxon>
        <taxon>Pseudomonas</taxon>
    </lineage>
</organism>
<proteinExistence type="predicted"/>
<evidence type="ECO:0000313" key="1">
    <source>
        <dbReference type="EMBL" id="OLS58809.1"/>
    </source>
</evidence>
<sequence length="717" mass="80141">MRITGRSEPEVFADLGALTAKPGYVHAIAFICHRDNMVAFRDEYTVSDLSELYGPNRLLRTEINTLLGLMVRQPLDLTLPEPAQIQAYVEKTDALMAELHGSMNSVIFEALKRRSASATDRMSIWEGPALREPIFYGPESAYSFQYRDFFVDKHEHDDAWLQQNKGFTSRQAQTVARAMCSLMDLRATQLHQNGKKALEAVTSPLAHFEFTTEEVARKTGLDIGVVQAVFEALTFTGQNAEFRELGDYNSVVGTPLLPTDRGSVLLFMHYAIYESLYESPFFWMKDDHVYRRLASDNRGAFVERFAYKRLAAVFGRASVFTNVNILDGKNRAGEADVLVIFGDRMIIVQAKAKKLTLAARKGNDGQLKADFAAAIQKASDQAWDCAEAILSGRCRMIDDAGCEIAMPNSIKEIFPFCVVSDHYPALALQASQYLEFETTEIVRAPLVMDVFLLDVLTEMLDSPLRLLSYVRLRAIARDKLRVSHELTALGYHLNQNLWLDSTYSMASVDDSFAGDVDVAMTVRREGIPGKRTPPGILTHMLGTQYEQLIAQIERAADPAMLELGFVLLSLDSRACQHIHQGIAGITGMAMRDGRPHDFTFAIDGGEAGITFHCYPAPDPDAIEHLKLHCEKRKYVEQAATWFGVSVNTQGKIQFGMMYNLPWAQSDVMDELTKGMRKPVAMSAAMKILQRGMRHVEPGRNEACPCGSGKKYKKCCRS</sequence>
<comment type="caution">
    <text evidence="1">The sequence shown here is derived from an EMBL/GenBank/DDBJ whole genome shotgun (WGS) entry which is preliminary data.</text>
</comment>
<dbReference type="AlphaFoldDB" id="A0A1Q9QUJ4"/>
<dbReference type="PANTHER" id="PTHR33747">
    <property type="entry name" value="UPF0225 PROTEIN SCO1677"/>
    <property type="match status" value="1"/>
</dbReference>
<dbReference type="RefSeq" id="WP_075806738.1">
    <property type="nucleotide sequence ID" value="NZ_MKZO01000079.1"/>
</dbReference>
<name>A0A1Q9QUJ4_PSEPU</name>
<dbReference type="Pfam" id="PF02810">
    <property type="entry name" value="SEC-C"/>
    <property type="match status" value="1"/>
</dbReference>
<dbReference type="EMBL" id="MKZO01000079">
    <property type="protein sequence ID" value="OLS58809.1"/>
    <property type="molecule type" value="Genomic_DNA"/>
</dbReference>
<dbReference type="Proteomes" id="UP000186736">
    <property type="component" value="Unassembled WGS sequence"/>
</dbReference>
<gene>
    <name evidence="1" type="ORF">PSEMO_61700</name>
</gene>